<evidence type="ECO:0000313" key="2">
    <source>
        <dbReference type="EMBL" id="KAK5608366.1"/>
    </source>
</evidence>
<evidence type="ECO:0000313" key="3">
    <source>
        <dbReference type="Proteomes" id="UP001311232"/>
    </source>
</evidence>
<sequence>MGNGLHLYSALSSPQRPQSALHYNQSFTHSYTRSHTDTVVSYNVAPAALGQTDRSRVPDTGATKPSDHYQQAKRVTCPRTQRLRQTDRAGIRPGNPQITGQTSTTVAISKIH</sequence>
<keyword evidence="3" id="KW-1185">Reference proteome</keyword>
<feature type="region of interest" description="Disordered" evidence="1">
    <location>
        <begin position="50"/>
        <end position="105"/>
    </location>
</feature>
<gene>
    <name evidence="2" type="ORF">CRENBAI_026887</name>
</gene>
<feature type="compositionally biased region" description="Polar residues" evidence="1">
    <location>
        <begin position="96"/>
        <end position="105"/>
    </location>
</feature>
<comment type="caution">
    <text evidence="2">The sequence shown here is derived from an EMBL/GenBank/DDBJ whole genome shotgun (WGS) entry which is preliminary data.</text>
</comment>
<dbReference type="EMBL" id="JAHHUM010001820">
    <property type="protein sequence ID" value="KAK5608366.1"/>
    <property type="molecule type" value="Genomic_DNA"/>
</dbReference>
<dbReference type="Proteomes" id="UP001311232">
    <property type="component" value="Unassembled WGS sequence"/>
</dbReference>
<proteinExistence type="predicted"/>
<reference evidence="2 3" key="1">
    <citation type="submission" date="2021-06" db="EMBL/GenBank/DDBJ databases">
        <authorList>
            <person name="Palmer J.M."/>
        </authorList>
    </citation>
    <scope>NUCLEOTIDE SEQUENCE [LARGE SCALE GENOMIC DNA]</scope>
    <source>
        <strain evidence="2 3">MEX-2019</strain>
        <tissue evidence="2">Muscle</tissue>
    </source>
</reference>
<organism evidence="2 3">
    <name type="scientific">Crenichthys baileyi</name>
    <name type="common">White River springfish</name>
    <dbReference type="NCBI Taxonomy" id="28760"/>
    <lineage>
        <taxon>Eukaryota</taxon>
        <taxon>Metazoa</taxon>
        <taxon>Chordata</taxon>
        <taxon>Craniata</taxon>
        <taxon>Vertebrata</taxon>
        <taxon>Euteleostomi</taxon>
        <taxon>Actinopterygii</taxon>
        <taxon>Neopterygii</taxon>
        <taxon>Teleostei</taxon>
        <taxon>Neoteleostei</taxon>
        <taxon>Acanthomorphata</taxon>
        <taxon>Ovalentaria</taxon>
        <taxon>Atherinomorphae</taxon>
        <taxon>Cyprinodontiformes</taxon>
        <taxon>Goodeidae</taxon>
        <taxon>Crenichthys</taxon>
    </lineage>
</organism>
<name>A0AAV9RH84_9TELE</name>
<dbReference type="AlphaFoldDB" id="A0AAV9RH84"/>
<evidence type="ECO:0000256" key="1">
    <source>
        <dbReference type="SAM" id="MobiDB-lite"/>
    </source>
</evidence>
<protein>
    <submittedName>
        <fullName evidence="2">Uncharacterized protein</fullName>
    </submittedName>
</protein>
<accession>A0AAV9RH84</accession>